<accession>A0A1E3P364</accession>
<keyword evidence="3" id="KW-1185">Reference proteome</keyword>
<dbReference type="EMBL" id="KV454210">
    <property type="protein sequence ID" value="ODQ59690.1"/>
    <property type="molecule type" value="Genomic_DNA"/>
</dbReference>
<dbReference type="GeneID" id="30202840"/>
<evidence type="ECO:0000313" key="2">
    <source>
        <dbReference type="EMBL" id="ODQ59690.1"/>
    </source>
</evidence>
<feature type="region of interest" description="Disordered" evidence="1">
    <location>
        <begin position="426"/>
        <end position="458"/>
    </location>
</feature>
<feature type="compositionally biased region" description="Low complexity" evidence="1">
    <location>
        <begin position="435"/>
        <end position="458"/>
    </location>
</feature>
<organism evidence="2 3">
    <name type="scientific">Wickerhamomyces anomalus (strain ATCC 58044 / CBS 1984 / NCYC 433 / NRRL Y-366-8)</name>
    <name type="common">Yeast</name>
    <name type="synonym">Hansenula anomala</name>
    <dbReference type="NCBI Taxonomy" id="683960"/>
    <lineage>
        <taxon>Eukaryota</taxon>
        <taxon>Fungi</taxon>
        <taxon>Dikarya</taxon>
        <taxon>Ascomycota</taxon>
        <taxon>Saccharomycotina</taxon>
        <taxon>Saccharomycetes</taxon>
        <taxon>Phaffomycetales</taxon>
        <taxon>Wickerhamomycetaceae</taxon>
        <taxon>Wickerhamomyces</taxon>
    </lineage>
</organism>
<dbReference type="OrthoDB" id="3981221at2759"/>
<feature type="region of interest" description="Disordered" evidence="1">
    <location>
        <begin position="241"/>
        <end position="271"/>
    </location>
</feature>
<proteinExistence type="predicted"/>
<feature type="region of interest" description="Disordered" evidence="1">
    <location>
        <begin position="101"/>
        <end position="127"/>
    </location>
</feature>
<reference evidence="2 3" key="1">
    <citation type="journal article" date="2016" name="Proc. Natl. Acad. Sci. U.S.A.">
        <title>Comparative genomics of biotechnologically important yeasts.</title>
        <authorList>
            <person name="Riley R."/>
            <person name="Haridas S."/>
            <person name="Wolfe K.H."/>
            <person name="Lopes M.R."/>
            <person name="Hittinger C.T."/>
            <person name="Goeker M."/>
            <person name="Salamov A.A."/>
            <person name="Wisecaver J.H."/>
            <person name="Long T.M."/>
            <person name="Calvey C.H."/>
            <person name="Aerts A.L."/>
            <person name="Barry K.W."/>
            <person name="Choi C."/>
            <person name="Clum A."/>
            <person name="Coughlan A.Y."/>
            <person name="Deshpande S."/>
            <person name="Douglass A.P."/>
            <person name="Hanson S.J."/>
            <person name="Klenk H.-P."/>
            <person name="LaButti K.M."/>
            <person name="Lapidus A."/>
            <person name="Lindquist E.A."/>
            <person name="Lipzen A.M."/>
            <person name="Meier-Kolthoff J.P."/>
            <person name="Ohm R.A."/>
            <person name="Otillar R.P."/>
            <person name="Pangilinan J.L."/>
            <person name="Peng Y."/>
            <person name="Rokas A."/>
            <person name="Rosa C.A."/>
            <person name="Scheuner C."/>
            <person name="Sibirny A.A."/>
            <person name="Slot J.C."/>
            <person name="Stielow J.B."/>
            <person name="Sun H."/>
            <person name="Kurtzman C.P."/>
            <person name="Blackwell M."/>
            <person name="Grigoriev I.V."/>
            <person name="Jeffries T.W."/>
        </authorList>
    </citation>
    <scope>NUCLEOTIDE SEQUENCE [LARGE SCALE GENOMIC DNA]</scope>
    <source>
        <strain evidence="3">ATCC 58044 / CBS 1984 / NCYC 433 / NRRL Y-366-8</strain>
    </source>
</reference>
<feature type="region of interest" description="Disordered" evidence="1">
    <location>
        <begin position="50"/>
        <end position="70"/>
    </location>
</feature>
<evidence type="ECO:0000256" key="1">
    <source>
        <dbReference type="SAM" id="MobiDB-lite"/>
    </source>
</evidence>
<evidence type="ECO:0000313" key="3">
    <source>
        <dbReference type="Proteomes" id="UP000094112"/>
    </source>
</evidence>
<protein>
    <recommendedName>
        <fullName evidence="4">Altered inheritance of mitochondria protein 44</fullName>
    </recommendedName>
</protein>
<sequence>MSVKTHKRADTYEGPQMNFKFPSDEDLIIHHISKDDKVELTGPSIEPYFKYEQSSHSKNNQAPKEERPTRGNEIYYISEEEDASKAAFSDNGRSVQMNEYQESNFSEPSAQTHPSTRNDGFSIPTQDNITYQITRSSMRSDSSLYRKASLKRSKAVKYKVGWLTRLKQMGINIKKKLKQWRLISVKKAFKTTKRRFKFNKRSMKKKNISMPLERGRAKSISELKREINDWYVPQKPELSQVASIQRPPTPQHRVVSNGSTSSFKKIPPPLPPHRIASTPMLRVSKQQSKLNQTHPMNRSFSTPTGADVLQEKPKVQPLLLQPKTTPYHPYQDLASTEDITNPHIATKVVHDEDIGSEFDETYYDPKDNDDLIRDLWKGYLRRTIAARIESKLEIHRISQIPEPTEQQEYAEEVFGIISDYDSEESISDFDDADNESLTSISGSEFSSSDSSSSSQNMSEASTNYFSTYSSGPSASPSPMLSRESYNFIQAQLQNVKRSSTLPTDRLAAYQTPAHNRFLSVIN</sequence>
<dbReference type="AlphaFoldDB" id="A0A1E3P364"/>
<dbReference type="RefSeq" id="XP_019038897.1">
    <property type="nucleotide sequence ID" value="XM_019185594.1"/>
</dbReference>
<feature type="compositionally biased region" description="Polar residues" evidence="1">
    <location>
        <begin position="254"/>
        <end position="263"/>
    </location>
</feature>
<dbReference type="Proteomes" id="UP000094112">
    <property type="component" value="Unassembled WGS sequence"/>
</dbReference>
<feature type="compositionally biased region" description="Polar residues" evidence="1">
    <location>
        <begin position="52"/>
        <end position="62"/>
    </location>
</feature>
<name>A0A1E3P364_WICAA</name>
<gene>
    <name evidence="2" type="ORF">WICANDRAFT_83776</name>
</gene>
<evidence type="ECO:0008006" key="4">
    <source>
        <dbReference type="Google" id="ProtNLM"/>
    </source>
</evidence>